<dbReference type="PANTHER" id="PTHR22981:SF7">
    <property type="entry name" value="3-HYDROXYISOBUTYRATE DEHYDROGENASE, MITOCHONDRIAL"/>
    <property type="match status" value="1"/>
</dbReference>
<protein>
    <submittedName>
        <fullName evidence="6">6-phosphogluconate dehydrogenase</fullName>
    </submittedName>
</protein>
<dbReference type="Pfam" id="PF14833">
    <property type="entry name" value="NAD_binding_11"/>
    <property type="match status" value="1"/>
</dbReference>
<dbReference type="InterPro" id="IPR006115">
    <property type="entry name" value="6PGDH_NADP-bd"/>
</dbReference>
<dbReference type="Gene3D" id="1.10.1040.10">
    <property type="entry name" value="N-(1-d-carboxylethyl)-l-norvaline Dehydrogenase, domain 2"/>
    <property type="match status" value="1"/>
</dbReference>
<dbReference type="SUPFAM" id="SSF48179">
    <property type="entry name" value="6-phosphogluconate dehydrogenase C-terminal domain-like"/>
    <property type="match status" value="1"/>
</dbReference>
<comment type="caution">
    <text evidence="6">The sequence shown here is derived from an EMBL/GenBank/DDBJ whole genome shotgun (WGS) entry which is preliminary data.</text>
</comment>
<feature type="active site" evidence="3">
    <location>
        <position position="170"/>
    </location>
</feature>
<dbReference type="GO" id="GO:0050661">
    <property type="term" value="F:NADP binding"/>
    <property type="evidence" value="ECO:0007669"/>
    <property type="project" value="InterPro"/>
</dbReference>
<dbReference type="PANTHER" id="PTHR22981">
    <property type="entry name" value="3-HYDROXYISOBUTYRATE DEHYDROGENASE-RELATED"/>
    <property type="match status" value="1"/>
</dbReference>
<dbReference type="PIRSF" id="PIRSF000103">
    <property type="entry name" value="HIBADH"/>
    <property type="match status" value="1"/>
</dbReference>
<dbReference type="GO" id="GO:0051287">
    <property type="term" value="F:NAD binding"/>
    <property type="evidence" value="ECO:0007669"/>
    <property type="project" value="InterPro"/>
</dbReference>
<name>A0A1C1Z1L3_9HYPH</name>
<dbReference type="InterPro" id="IPR015815">
    <property type="entry name" value="HIBADH-related"/>
</dbReference>
<dbReference type="GO" id="GO:0016616">
    <property type="term" value="F:oxidoreductase activity, acting on the CH-OH group of donors, NAD or NADP as acceptor"/>
    <property type="evidence" value="ECO:0007669"/>
    <property type="project" value="TreeGrafter"/>
</dbReference>
<dbReference type="InterPro" id="IPR008927">
    <property type="entry name" value="6-PGluconate_DH-like_C_sf"/>
</dbReference>
<proteinExistence type="predicted"/>
<dbReference type="Gene3D" id="3.40.50.720">
    <property type="entry name" value="NAD(P)-binding Rossmann-like Domain"/>
    <property type="match status" value="1"/>
</dbReference>
<keyword evidence="7" id="KW-1185">Reference proteome</keyword>
<dbReference type="InterPro" id="IPR013328">
    <property type="entry name" value="6PGD_dom2"/>
</dbReference>
<evidence type="ECO:0000259" key="5">
    <source>
        <dbReference type="Pfam" id="PF14833"/>
    </source>
</evidence>
<dbReference type="STRING" id="1480615.AWJ14_11255"/>
<dbReference type="EMBL" id="LQZT01000001">
    <property type="protein sequence ID" value="OCW59576.1"/>
    <property type="molecule type" value="Genomic_DNA"/>
</dbReference>
<evidence type="ECO:0000256" key="2">
    <source>
        <dbReference type="ARBA" id="ARBA00023027"/>
    </source>
</evidence>
<evidence type="ECO:0000259" key="4">
    <source>
        <dbReference type="Pfam" id="PF03446"/>
    </source>
</evidence>
<evidence type="ECO:0000313" key="7">
    <source>
        <dbReference type="Proteomes" id="UP000094795"/>
    </source>
</evidence>
<evidence type="ECO:0000256" key="3">
    <source>
        <dbReference type="PIRSR" id="PIRSR000103-1"/>
    </source>
</evidence>
<feature type="domain" description="6-phosphogluconate dehydrogenase NADP-binding" evidence="4">
    <location>
        <begin position="6"/>
        <end position="159"/>
    </location>
</feature>
<dbReference type="AlphaFoldDB" id="A0A1C1Z1L3"/>
<gene>
    <name evidence="6" type="ORF">AWJ14_11255</name>
</gene>
<evidence type="ECO:0000256" key="1">
    <source>
        <dbReference type="ARBA" id="ARBA00023002"/>
    </source>
</evidence>
<reference evidence="6 7" key="1">
    <citation type="submission" date="2015-12" db="EMBL/GenBank/DDBJ databases">
        <authorList>
            <person name="Shamseldin A."/>
            <person name="Moawad H."/>
            <person name="Abd El-Rahim W.M."/>
            <person name="Sadowsky M.J."/>
        </authorList>
    </citation>
    <scope>NUCLEOTIDE SEQUENCE [LARGE SCALE GENOMIC DNA]</scope>
    <source>
        <strain evidence="6 7">JC234</strain>
    </source>
</reference>
<organism evidence="6 7">
    <name type="scientific">Hoeflea olei</name>
    <dbReference type="NCBI Taxonomy" id="1480615"/>
    <lineage>
        <taxon>Bacteria</taxon>
        <taxon>Pseudomonadati</taxon>
        <taxon>Pseudomonadota</taxon>
        <taxon>Alphaproteobacteria</taxon>
        <taxon>Hyphomicrobiales</taxon>
        <taxon>Rhizobiaceae</taxon>
        <taxon>Hoeflea</taxon>
    </lineage>
</organism>
<keyword evidence="2" id="KW-0520">NAD</keyword>
<dbReference type="OrthoDB" id="9812907at2"/>
<dbReference type="SUPFAM" id="SSF51735">
    <property type="entry name" value="NAD(P)-binding Rossmann-fold domains"/>
    <property type="match status" value="1"/>
</dbReference>
<dbReference type="Proteomes" id="UP000094795">
    <property type="component" value="Unassembled WGS sequence"/>
</dbReference>
<keyword evidence="1" id="KW-0560">Oxidoreductase</keyword>
<sequence>MTDISKVAVYGLGNMGFPLARRIAAGFAVQVHDLSNDMLAKAKAELDAEPIARPEDLAQTPVVVLCLPSPKISMQVLRQIAPHLPKDAVVVETSTVNPADVLACQEIVAAFGIRIIDASLLAGVSQMEAGSATLLVGGDADAIDAAKPVLDAIAEKQIVFGPLGTGAAAKVINNAVAHAVMVVVAEAGSMATATGVSIDKLVGLLSDPQMGLHRPLTYRFAKRVVEGDYEGGMPLDAARKDSRLALELAQSEGIPLFAIQASHSVYEMAARGGYAREDYAAIAKLWADWNVPTVPAAATDK</sequence>
<dbReference type="InterPro" id="IPR029154">
    <property type="entry name" value="HIBADH-like_NADP-bd"/>
</dbReference>
<dbReference type="RefSeq" id="WP_066174574.1">
    <property type="nucleotide sequence ID" value="NZ_LQZT01000001.1"/>
</dbReference>
<dbReference type="Pfam" id="PF03446">
    <property type="entry name" value="NAD_binding_2"/>
    <property type="match status" value="1"/>
</dbReference>
<evidence type="ECO:0000313" key="6">
    <source>
        <dbReference type="EMBL" id="OCW59576.1"/>
    </source>
</evidence>
<dbReference type="InterPro" id="IPR036291">
    <property type="entry name" value="NAD(P)-bd_dom_sf"/>
</dbReference>
<accession>A0A1C1Z1L3</accession>
<feature type="domain" description="3-hydroxyisobutyrate dehydrogenase-like NAD-binding" evidence="5">
    <location>
        <begin position="164"/>
        <end position="285"/>
    </location>
</feature>